<dbReference type="PROSITE" id="PS51257">
    <property type="entry name" value="PROKAR_LIPOPROTEIN"/>
    <property type="match status" value="1"/>
</dbReference>
<feature type="region of interest" description="Disordered" evidence="1">
    <location>
        <begin position="34"/>
        <end position="60"/>
    </location>
</feature>
<dbReference type="Proteomes" id="UP000053923">
    <property type="component" value="Unassembled WGS sequence"/>
</dbReference>
<accession>A0A0X3V7T9</accession>
<dbReference type="OrthoDB" id="4155588at2"/>
<dbReference type="AlphaFoldDB" id="A0A0X3V7T9"/>
<feature type="region of interest" description="Disordered" evidence="1">
    <location>
        <begin position="119"/>
        <end position="142"/>
    </location>
</feature>
<organism evidence="3 4">
    <name type="scientific">Streptomyces regalis</name>
    <dbReference type="NCBI Taxonomy" id="68262"/>
    <lineage>
        <taxon>Bacteria</taxon>
        <taxon>Bacillati</taxon>
        <taxon>Actinomycetota</taxon>
        <taxon>Actinomycetes</taxon>
        <taxon>Kitasatosporales</taxon>
        <taxon>Streptomycetaceae</taxon>
        <taxon>Streptomyces</taxon>
    </lineage>
</organism>
<feature type="signal peptide" evidence="2">
    <location>
        <begin position="1"/>
        <end position="28"/>
    </location>
</feature>
<evidence type="ECO:0000313" key="3">
    <source>
        <dbReference type="EMBL" id="KUL40873.1"/>
    </source>
</evidence>
<protein>
    <recommendedName>
        <fullName evidence="5">Lipoprotein</fullName>
    </recommendedName>
</protein>
<sequence length="267" mass="26114">MNRSGIRRSRFRTGALAASALVSVVVLTGCGGSGGSDSATGESASPSASPSAGQASTAASPVKPLTAAELEKASLAKADLSGYQVATASKAETTAAKAVKVSGEECVPLGRAVAGTAVGEPAETTHRRVTGNSGTGGASSSESAALDINTGMVTLASYASADEAAAALKSVGDAVTACAGGFEWTAGGEKLEAGKVTKGTAPEAGEEAVAFTAVTPIDGVDAPWKVVVFRDGATLAHFTVANAGSMISGEDFTFPADLVTAQADKLA</sequence>
<dbReference type="RefSeq" id="WP_062701624.1">
    <property type="nucleotide sequence ID" value="NZ_LLZG01000070.1"/>
</dbReference>
<feature type="chain" id="PRO_5039420212" description="Lipoprotein" evidence="2">
    <location>
        <begin position="29"/>
        <end position="267"/>
    </location>
</feature>
<comment type="caution">
    <text evidence="3">The sequence shown here is derived from an EMBL/GenBank/DDBJ whole genome shotgun (WGS) entry which is preliminary data.</text>
</comment>
<evidence type="ECO:0008006" key="5">
    <source>
        <dbReference type="Google" id="ProtNLM"/>
    </source>
</evidence>
<evidence type="ECO:0000256" key="2">
    <source>
        <dbReference type="SAM" id="SignalP"/>
    </source>
</evidence>
<name>A0A0X3V7T9_9ACTN</name>
<keyword evidence="4" id="KW-1185">Reference proteome</keyword>
<evidence type="ECO:0000313" key="4">
    <source>
        <dbReference type="Proteomes" id="UP000053923"/>
    </source>
</evidence>
<proteinExistence type="predicted"/>
<reference evidence="4" key="1">
    <citation type="submission" date="2015-10" db="EMBL/GenBank/DDBJ databases">
        <authorList>
            <person name="Ju K.-S."/>
            <person name="Doroghazi J.R."/>
            <person name="Metcalf W.W."/>
        </authorList>
    </citation>
    <scope>NUCLEOTIDE SEQUENCE [LARGE SCALE GENOMIC DNA]</scope>
    <source>
        <strain evidence="4">NRRL 3151</strain>
    </source>
</reference>
<dbReference type="EMBL" id="LLZG01000070">
    <property type="protein sequence ID" value="KUL40873.1"/>
    <property type="molecule type" value="Genomic_DNA"/>
</dbReference>
<gene>
    <name evidence="3" type="ORF">ADL12_12555</name>
</gene>
<feature type="compositionally biased region" description="Low complexity" evidence="1">
    <location>
        <begin position="38"/>
        <end position="60"/>
    </location>
</feature>
<keyword evidence="2" id="KW-0732">Signal</keyword>
<evidence type="ECO:0000256" key="1">
    <source>
        <dbReference type="SAM" id="MobiDB-lite"/>
    </source>
</evidence>